<evidence type="ECO:0000313" key="3">
    <source>
        <dbReference type="EMBL" id="KAG7344692.1"/>
    </source>
</evidence>
<dbReference type="EMBL" id="JAGRRH010000109">
    <property type="protein sequence ID" value="KAG7336739.1"/>
    <property type="molecule type" value="Genomic_DNA"/>
</dbReference>
<sequence>MEPTRPPGAKVGQRKGGNDAVDSTILFFGWFVLETEKQTRRLLHIRRRTQASENKLSHQNCKSFMYNSMVQPRRRPSAGGALDSYMRNIIMTSSQTNKIPRLVSDNARVRSATCAALARALEISEGSTNSWIDGGGSISSSSSSTTSILSNSRWDEQDEHGSASVPLTQPIRRRPALYQPHRLVLGLSTYHVEGNTVSLPVVRLPPRLLQLPYEPSCKKTLSGGDTKPGDP</sequence>
<gene>
    <name evidence="4" type="ORF">IV203_028156</name>
    <name evidence="2" type="ORF">IV203_028180</name>
    <name evidence="3" type="ORF">IV203_032223</name>
</gene>
<reference evidence="2" key="1">
    <citation type="journal article" date="2021" name="Sci. Rep.">
        <title>Diploid genomic architecture of Nitzschia inconspicua, an elite biomass production diatom.</title>
        <authorList>
            <person name="Oliver A."/>
            <person name="Podell S."/>
            <person name="Pinowska A."/>
            <person name="Traller J.C."/>
            <person name="Smith S.R."/>
            <person name="McClure R."/>
            <person name="Beliaev A."/>
            <person name="Bohutskyi P."/>
            <person name="Hill E.A."/>
            <person name="Rabines A."/>
            <person name="Zheng H."/>
            <person name="Allen L.Z."/>
            <person name="Kuo A."/>
            <person name="Grigoriev I.V."/>
            <person name="Allen A.E."/>
            <person name="Hazlebeck D."/>
            <person name="Allen E.E."/>
        </authorList>
    </citation>
    <scope>NUCLEOTIDE SEQUENCE</scope>
    <source>
        <strain evidence="2">Hildebrandi</strain>
    </source>
</reference>
<feature type="region of interest" description="Disordered" evidence="1">
    <location>
        <begin position="132"/>
        <end position="168"/>
    </location>
</feature>
<evidence type="ECO:0000313" key="4">
    <source>
        <dbReference type="EMBL" id="KAG7370410.1"/>
    </source>
</evidence>
<feature type="compositionally biased region" description="Low complexity" evidence="1">
    <location>
        <begin position="138"/>
        <end position="152"/>
    </location>
</feature>
<protein>
    <submittedName>
        <fullName evidence="2">Uncharacterized protein</fullName>
    </submittedName>
</protein>
<keyword evidence="5" id="KW-1185">Reference proteome</keyword>
<comment type="caution">
    <text evidence="2">The sequence shown here is derived from an EMBL/GenBank/DDBJ whole genome shotgun (WGS) entry which is preliminary data.</text>
</comment>
<reference evidence="2" key="2">
    <citation type="submission" date="2021-04" db="EMBL/GenBank/DDBJ databases">
        <authorList>
            <person name="Podell S."/>
        </authorList>
    </citation>
    <scope>NUCLEOTIDE SEQUENCE</scope>
    <source>
        <strain evidence="2">Hildebrandi</strain>
    </source>
</reference>
<dbReference type="AlphaFoldDB" id="A0A9K3K433"/>
<dbReference type="EMBL" id="JAGRRH010000005">
    <property type="protein sequence ID" value="KAG7370410.1"/>
    <property type="molecule type" value="Genomic_DNA"/>
</dbReference>
<dbReference type="EMBL" id="JAGRRH010000022">
    <property type="protein sequence ID" value="KAG7344692.1"/>
    <property type="molecule type" value="Genomic_DNA"/>
</dbReference>
<evidence type="ECO:0000313" key="2">
    <source>
        <dbReference type="EMBL" id="KAG7336739.1"/>
    </source>
</evidence>
<dbReference type="Proteomes" id="UP000693970">
    <property type="component" value="Unassembled WGS sequence"/>
</dbReference>
<proteinExistence type="predicted"/>
<accession>A0A9K3K433</accession>
<name>A0A9K3K433_9STRA</name>
<evidence type="ECO:0000256" key="1">
    <source>
        <dbReference type="SAM" id="MobiDB-lite"/>
    </source>
</evidence>
<organism evidence="2 5">
    <name type="scientific">Nitzschia inconspicua</name>
    <dbReference type="NCBI Taxonomy" id="303405"/>
    <lineage>
        <taxon>Eukaryota</taxon>
        <taxon>Sar</taxon>
        <taxon>Stramenopiles</taxon>
        <taxon>Ochrophyta</taxon>
        <taxon>Bacillariophyta</taxon>
        <taxon>Bacillariophyceae</taxon>
        <taxon>Bacillariophycidae</taxon>
        <taxon>Bacillariales</taxon>
        <taxon>Bacillariaceae</taxon>
        <taxon>Nitzschia</taxon>
    </lineage>
</organism>
<evidence type="ECO:0000313" key="5">
    <source>
        <dbReference type="Proteomes" id="UP000693970"/>
    </source>
</evidence>